<evidence type="ECO:0008006" key="5">
    <source>
        <dbReference type="Google" id="ProtNLM"/>
    </source>
</evidence>
<feature type="region of interest" description="Disordered" evidence="1">
    <location>
        <begin position="93"/>
        <end position="116"/>
    </location>
</feature>
<reference evidence="3 4" key="1">
    <citation type="journal article" date="2021" name="Environ. Microbiol.">
        <title>Gene family expansions and transcriptome signatures uncover fungal adaptations to wood decay.</title>
        <authorList>
            <person name="Hage H."/>
            <person name="Miyauchi S."/>
            <person name="Viragh M."/>
            <person name="Drula E."/>
            <person name="Min B."/>
            <person name="Chaduli D."/>
            <person name="Navarro D."/>
            <person name="Favel A."/>
            <person name="Norest M."/>
            <person name="Lesage-Meessen L."/>
            <person name="Balint B."/>
            <person name="Merenyi Z."/>
            <person name="de Eugenio L."/>
            <person name="Morin E."/>
            <person name="Martinez A.T."/>
            <person name="Baldrian P."/>
            <person name="Stursova M."/>
            <person name="Martinez M.J."/>
            <person name="Novotny C."/>
            <person name="Magnuson J.K."/>
            <person name="Spatafora J.W."/>
            <person name="Maurice S."/>
            <person name="Pangilinan J."/>
            <person name="Andreopoulos W."/>
            <person name="LaButti K."/>
            <person name="Hundley H."/>
            <person name="Na H."/>
            <person name="Kuo A."/>
            <person name="Barry K."/>
            <person name="Lipzen A."/>
            <person name="Henrissat B."/>
            <person name="Riley R."/>
            <person name="Ahrendt S."/>
            <person name="Nagy L.G."/>
            <person name="Grigoriev I.V."/>
            <person name="Martin F."/>
            <person name="Rosso M.N."/>
        </authorList>
    </citation>
    <scope>NUCLEOTIDE SEQUENCE [LARGE SCALE GENOMIC DNA]</scope>
    <source>
        <strain evidence="3 4">CIRM-BRFM 1785</strain>
    </source>
</reference>
<evidence type="ECO:0000313" key="3">
    <source>
        <dbReference type="EMBL" id="KAH9831475.1"/>
    </source>
</evidence>
<dbReference type="RefSeq" id="XP_047774602.1">
    <property type="nucleotide sequence ID" value="XM_047924943.1"/>
</dbReference>
<name>A0ABQ8K3Q2_9APHY</name>
<dbReference type="GeneID" id="72005675"/>
<accession>A0ABQ8K3Q2</accession>
<feature type="chain" id="PRO_5045199471" description="Secreted protein" evidence="2">
    <location>
        <begin position="20"/>
        <end position="116"/>
    </location>
</feature>
<sequence length="116" mass="12650">RGLAHVLSWCTIFCAAASSSEHERAWAWSCYSGVTTRADWLQCDARACVFSSRVASLVARSLDECTAVFAARLCMFGSGRPGGEVSRLTRESSALDTLRRNSHGHPSTGRERGRGR</sequence>
<protein>
    <recommendedName>
        <fullName evidence="5">Secreted protein</fullName>
    </recommendedName>
</protein>
<gene>
    <name evidence="3" type="ORF">C8Q71DRAFT_782714</name>
</gene>
<evidence type="ECO:0000256" key="2">
    <source>
        <dbReference type="SAM" id="SignalP"/>
    </source>
</evidence>
<organism evidence="3 4">
    <name type="scientific">Rhodofomes roseus</name>
    <dbReference type="NCBI Taxonomy" id="34475"/>
    <lineage>
        <taxon>Eukaryota</taxon>
        <taxon>Fungi</taxon>
        <taxon>Dikarya</taxon>
        <taxon>Basidiomycota</taxon>
        <taxon>Agaricomycotina</taxon>
        <taxon>Agaricomycetes</taxon>
        <taxon>Polyporales</taxon>
        <taxon>Rhodofomes</taxon>
    </lineage>
</organism>
<keyword evidence="2" id="KW-0732">Signal</keyword>
<proteinExistence type="predicted"/>
<dbReference type="Proteomes" id="UP000814176">
    <property type="component" value="Unassembled WGS sequence"/>
</dbReference>
<evidence type="ECO:0000313" key="4">
    <source>
        <dbReference type="Proteomes" id="UP000814176"/>
    </source>
</evidence>
<comment type="caution">
    <text evidence="3">The sequence shown here is derived from an EMBL/GenBank/DDBJ whole genome shotgun (WGS) entry which is preliminary data.</text>
</comment>
<evidence type="ECO:0000256" key="1">
    <source>
        <dbReference type="SAM" id="MobiDB-lite"/>
    </source>
</evidence>
<feature type="non-terminal residue" evidence="3">
    <location>
        <position position="1"/>
    </location>
</feature>
<keyword evidence="4" id="KW-1185">Reference proteome</keyword>
<feature type="signal peptide" evidence="2">
    <location>
        <begin position="1"/>
        <end position="19"/>
    </location>
</feature>
<dbReference type="EMBL" id="JADCUA010000026">
    <property type="protein sequence ID" value="KAH9831475.1"/>
    <property type="molecule type" value="Genomic_DNA"/>
</dbReference>